<dbReference type="PROSITE" id="PS50055">
    <property type="entry name" value="TYR_PHOSPHATASE_PTP"/>
    <property type="match status" value="1"/>
</dbReference>
<dbReference type="InterPro" id="IPR000242">
    <property type="entry name" value="PTP_cat"/>
</dbReference>
<dbReference type="Pfam" id="PF00102">
    <property type="entry name" value="Y_phosphatase"/>
    <property type="match status" value="1"/>
</dbReference>
<dbReference type="PROSITE" id="PS50056">
    <property type="entry name" value="TYR_PHOSPHATASE_2"/>
    <property type="match status" value="1"/>
</dbReference>
<comment type="similarity">
    <text evidence="1">Belongs to the protein-tyrosine phosphatase family. Non-receptor class subfamily.</text>
</comment>
<dbReference type="AlphaFoldDB" id="A0A8H6W238"/>
<dbReference type="InterPro" id="IPR000387">
    <property type="entry name" value="Tyr_Pase_dom"/>
</dbReference>
<dbReference type="SMART" id="SM00194">
    <property type="entry name" value="PTPc"/>
    <property type="match status" value="1"/>
</dbReference>
<dbReference type="PANTHER" id="PTHR19134:SF449">
    <property type="entry name" value="TYROSINE-PROTEIN PHOSPHATASE 1"/>
    <property type="match status" value="1"/>
</dbReference>
<name>A0A8H6W238_MYCCL</name>
<dbReference type="InterPro" id="IPR050348">
    <property type="entry name" value="Protein-Tyr_Phosphatase"/>
</dbReference>
<dbReference type="CDD" id="cd00047">
    <property type="entry name" value="PTPc"/>
    <property type="match status" value="1"/>
</dbReference>
<evidence type="ECO:0000313" key="4">
    <source>
        <dbReference type="EMBL" id="KAF7302699.1"/>
    </source>
</evidence>
<dbReference type="InterPro" id="IPR029021">
    <property type="entry name" value="Prot-tyrosine_phosphatase-like"/>
</dbReference>
<reference evidence="4" key="1">
    <citation type="submission" date="2020-05" db="EMBL/GenBank/DDBJ databases">
        <title>Mycena genomes resolve the evolution of fungal bioluminescence.</title>
        <authorList>
            <person name="Tsai I.J."/>
        </authorList>
    </citation>
    <scope>NUCLEOTIDE SEQUENCE</scope>
    <source>
        <strain evidence="4">110903Hualien_Pintung</strain>
    </source>
</reference>
<dbReference type="InterPro" id="IPR003595">
    <property type="entry name" value="Tyr_Pase_cat"/>
</dbReference>
<dbReference type="EMBL" id="JACAZE010000012">
    <property type="protein sequence ID" value="KAF7302699.1"/>
    <property type="molecule type" value="Genomic_DNA"/>
</dbReference>
<evidence type="ECO:0008006" key="6">
    <source>
        <dbReference type="Google" id="ProtNLM"/>
    </source>
</evidence>
<comment type="caution">
    <text evidence="4">The sequence shown here is derived from an EMBL/GenBank/DDBJ whole genome shotgun (WGS) entry which is preliminary data.</text>
</comment>
<proteinExistence type="inferred from homology"/>
<evidence type="ECO:0000256" key="1">
    <source>
        <dbReference type="ARBA" id="ARBA00009649"/>
    </source>
</evidence>
<dbReference type="OrthoDB" id="10253954at2759"/>
<dbReference type="Proteomes" id="UP000613580">
    <property type="component" value="Unassembled WGS sequence"/>
</dbReference>
<dbReference type="Gene3D" id="3.90.190.10">
    <property type="entry name" value="Protein tyrosine phosphatase superfamily"/>
    <property type="match status" value="1"/>
</dbReference>
<organism evidence="4 5">
    <name type="scientific">Mycena chlorophos</name>
    <name type="common">Agaric fungus</name>
    <name type="synonym">Agaricus chlorophos</name>
    <dbReference type="NCBI Taxonomy" id="658473"/>
    <lineage>
        <taxon>Eukaryota</taxon>
        <taxon>Fungi</taxon>
        <taxon>Dikarya</taxon>
        <taxon>Basidiomycota</taxon>
        <taxon>Agaricomycotina</taxon>
        <taxon>Agaricomycetes</taxon>
        <taxon>Agaricomycetidae</taxon>
        <taxon>Agaricales</taxon>
        <taxon>Marasmiineae</taxon>
        <taxon>Mycenaceae</taxon>
        <taxon>Mycena</taxon>
    </lineage>
</organism>
<dbReference type="PANTHER" id="PTHR19134">
    <property type="entry name" value="RECEPTOR-TYPE TYROSINE-PROTEIN PHOSPHATASE"/>
    <property type="match status" value="1"/>
</dbReference>
<sequence length="355" mass="39708">MSPSFGLFRSKNTNSTVPEWLSSRSNRKSVQRALQQRENTRHSIRALYMRGSEPPQELPREVYEHYATAASCTPQNSRKNRYVDIAPYDRTLVTFGSERYLNADWCLERYGKKYWIAAQATLPHTSHAFLSLLTAPISIPNGPSTRIRTVVQLTQLVENGRRKADAYFPSEVGQAVLQRPEPGYSGPPIVATLVERVDLPEACCIKSTVSLSFQDSNEAAVSFQHLLFTSWPDHGVPELQEQKHLMEFIQLVDKTNRNSSDDPDPPIVVGCSAGVGRTGTFIAVSSLLRAHGFLPPPSHPSTLDLVSPLGPLPHEEDEVAQEVDWLREQRPGMVQQQSQLELIYSLLESAFATEI</sequence>
<gene>
    <name evidence="4" type="ORF">HMN09_00904700</name>
</gene>
<dbReference type="SMART" id="SM00404">
    <property type="entry name" value="PTPc_motif"/>
    <property type="match status" value="1"/>
</dbReference>
<protein>
    <recommendedName>
        <fullName evidence="6">Phosphatases II</fullName>
    </recommendedName>
</protein>
<evidence type="ECO:0000259" key="2">
    <source>
        <dbReference type="PROSITE" id="PS50055"/>
    </source>
</evidence>
<dbReference type="SUPFAM" id="SSF52799">
    <property type="entry name" value="(Phosphotyrosine protein) phosphatases II"/>
    <property type="match status" value="1"/>
</dbReference>
<feature type="domain" description="Tyrosine-protein phosphatase" evidence="2">
    <location>
        <begin position="51"/>
        <end position="350"/>
    </location>
</feature>
<evidence type="ECO:0000259" key="3">
    <source>
        <dbReference type="PROSITE" id="PS50056"/>
    </source>
</evidence>
<evidence type="ECO:0000313" key="5">
    <source>
        <dbReference type="Proteomes" id="UP000613580"/>
    </source>
</evidence>
<keyword evidence="5" id="KW-1185">Reference proteome</keyword>
<dbReference type="PRINTS" id="PR00700">
    <property type="entry name" value="PRTYPHPHTASE"/>
</dbReference>
<accession>A0A8H6W238</accession>
<dbReference type="GO" id="GO:0004725">
    <property type="term" value="F:protein tyrosine phosphatase activity"/>
    <property type="evidence" value="ECO:0007669"/>
    <property type="project" value="InterPro"/>
</dbReference>
<feature type="domain" description="Tyrosine specific protein phosphatases" evidence="3">
    <location>
        <begin position="246"/>
        <end position="341"/>
    </location>
</feature>